<evidence type="ECO:0000256" key="1">
    <source>
        <dbReference type="SAM" id="MobiDB-lite"/>
    </source>
</evidence>
<sequence>TFQATWITDHPDTVVDWRARLELDSEVTRLSEALKNASPEKGSRNTPFTSQLIYEQLLSVCRSLSLVVPSFLLCGVDLQRPGGLLSSNGSLHMHLYGNTDLGAHLGMRDLQRGYKVCVLYTADIYVESSMAVETNLQSFQAQERHHEAQPAHTLSPPHASERLNDLDSPQARAQPPSVPSDINGNCQNLKIKKSLLPQRPRNMNNLTDRGQASSNDGIVPTSARGQVR</sequence>
<accession>A0AAI9U717</accession>
<evidence type="ECO:0000313" key="2">
    <source>
        <dbReference type="EMBL" id="KAK1451787.1"/>
    </source>
</evidence>
<protein>
    <submittedName>
        <fullName evidence="2">Uncharacterized protein</fullName>
    </submittedName>
</protein>
<feature type="compositionally biased region" description="Polar residues" evidence="1">
    <location>
        <begin position="201"/>
        <end position="216"/>
    </location>
</feature>
<organism evidence="2 3">
    <name type="scientific">Colletotrichum melonis</name>
    <dbReference type="NCBI Taxonomy" id="1209925"/>
    <lineage>
        <taxon>Eukaryota</taxon>
        <taxon>Fungi</taxon>
        <taxon>Dikarya</taxon>
        <taxon>Ascomycota</taxon>
        <taxon>Pezizomycotina</taxon>
        <taxon>Sordariomycetes</taxon>
        <taxon>Hypocreomycetidae</taxon>
        <taxon>Glomerellales</taxon>
        <taxon>Glomerellaceae</taxon>
        <taxon>Colletotrichum</taxon>
        <taxon>Colletotrichum acutatum species complex</taxon>
    </lineage>
</organism>
<feature type="non-terminal residue" evidence="2">
    <location>
        <position position="1"/>
    </location>
</feature>
<comment type="caution">
    <text evidence="2">The sequence shown here is derived from an EMBL/GenBank/DDBJ whole genome shotgun (WGS) entry which is preliminary data.</text>
</comment>
<gene>
    <name evidence="2" type="ORF">CMEL01_06361</name>
</gene>
<keyword evidence="3" id="KW-1185">Reference proteome</keyword>
<name>A0AAI9U717_9PEZI</name>
<reference evidence="2 3" key="1">
    <citation type="submission" date="2016-10" db="EMBL/GenBank/DDBJ databases">
        <title>The genome sequence of Colletotrichum fioriniae PJ7.</title>
        <authorList>
            <person name="Baroncelli R."/>
        </authorList>
    </citation>
    <scope>NUCLEOTIDE SEQUENCE [LARGE SCALE GENOMIC DNA]</scope>
    <source>
        <strain evidence="2">Col 31</strain>
    </source>
</reference>
<dbReference type="AlphaFoldDB" id="A0AAI9U717"/>
<proteinExistence type="predicted"/>
<dbReference type="EMBL" id="MLGG01000046">
    <property type="protein sequence ID" value="KAK1451787.1"/>
    <property type="molecule type" value="Genomic_DNA"/>
</dbReference>
<evidence type="ECO:0000313" key="3">
    <source>
        <dbReference type="Proteomes" id="UP001239795"/>
    </source>
</evidence>
<feature type="region of interest" description="Disordered" evidence="1">
    <location>
        <begin position="140"/>
        <end position="228"/>
    </location>
</feature>
<dbReference type="Proteomes" id="UP001239795">
    <property type="component" value="Unassembled WGS sequence"/>
</dbReference>